<evidence type="ECO:0000313" key="3">
    <source>
        <dbReference type="Proteomes" id="UP000277212"/>
    </source>
</evidence>
<keyword evidence="3" id="KW-1185">Reference proteome</keyword>
<comment type="caution">
    <text evidence="2">The sequence shown here is derived from an EMBL/GenBank/DDBJ whole genome shotgun (WGS) entry which is preliminary data.</text>
</comment>
<dbReference type="PANTHER" id="PTHR38166">
    <property type="entry name" value="C2H2-TYPE DOMAIN-CONTAINING PROTEIN-RELATED"/>
    <property type="match status" value="1"/>
</dbReference>
<evidence type="ECO:0008006" key="4">
    <source>
        <dbReference type="Google" id="ProtNLM"/>
    </source>
</evidence>
<dbReference type="EMBL" id="NKUJ01000061">
    <property type="protein sequence ID" value="RMJ15657.1"/>
    <property type="molecule type" value="Genomic_DNA"/>
</dbReference>
<dbReference type="PANTHER" id="PTHR38166:SF1">
    <property type="entry name" value="C2H2-TYPE DOMAIN-CONTAINING PROTEIN"/>
    <property type="match status" value="1"/>
</dbReference>
<dbReference type="Proteomes" id="UP000277212">
    <property type="component" value="Unassembled WGS sequence"/>
</dbReference>
<name>A0A3M2SDK6_9HYPO</name>
<dbReference type="OrthoDB" id="5241264at2759"/>
<evidence type="ECO:0000313" key="2">
    <source>
        <dbReference type="EMBL" id="RMJ15657.1"/>
    </source>
</evidence>
<sequence>MARQSQLYTPHSTSTSQVAIRNAPTCGMASRHLARSTTHPSPRSSRTTTPTRTWVSTATASLSSEEEWDSSSSSSGSDSDSEEDDQAEDYTLPQEHQWHRFRPELLQLAHTQLREFRSGVQYDASPRTRSRVVKWQPEPFMFEEAQDPNDPELVVLSRQRKMRRQFHNACPFYASDPVKYKQCLLLCNRKSIEGLIDHLTRHHIKPLYCARCSETFETPVSRDRHILDEKCQLLDPKPMDGIDQYQRNRLWKRDRWYLDERRRWRRMWTTVFPSQPPRSPYLDQGLGLEVSMARDFWETYGWQCVSEFLSSRGCLDECNGDDDRARNALCDLALADLLKDIIDGCPTAGTC</sequence>
<evidence type="ECO:0000256" key="1">
    <source>
        <dbReference type="SAM" id="MobiDB-lite"/>
    </source>
</evidence>
<feature type="compositionally biased region" description="Low complexity" evidence="1">
    <location>
        <begin position="35"/>
        <end position="63"/>
    </location>
</feature>
<proteinExistence type="predicted"/>
<feature type="compositionally biased region" description="Acidic residues" evidence="1">
    <location>
        <begin position="79"/>
        <end position="88"/>
    </location>
</feature>
<reference evidence="2 3" key="1">
    <citation type="submission" date="2017-06" db="EMBL/GenBank/DDBJ databases">
        <title>Comparative genomic analysis of Ambrosia Fusariam Clade fungi.</title>
        <authorList>
            <person name="Stajich J.E."/>
            <person name="Carrillo J."/>
            <person name="Kijimoto T."/>
            <person name="Eskalen A."/>
            <person name="O'Donnell K."/>
            <person name="Kasson M."/>
        </authorList>
    </citation>
    <scope>NUCLEOTIDE SEQUENCE [LARGE SCALE GENOMIC DNA]</scope>
    <source>
        <strain evidence="2">UCR3666</strain>
    </source>
</reference>
<protein>
    <recommendedName>
        <fullName evidence="4">C2H2-type domain-containing protein</fullName>
    </recommendedName>
</protein>
<feature type="region of interest" description="Disordered" evidence="1">
    <location>
        <begin position="1"/>
        <end position="96"/>
    </location>
</feature>
<dbReference type="AlphaFoldDB" id="A0A3M2SDK6"/>
<feature type="compositionally biased region" description="Polar residues" evidence="1">
    <location>
        <begin position="1"/>
        <end position="19"/>
    </location>
</feature>
<organism evidence="2 3">
    <name type="scientific">Fusarium kuroshium</name>
    <dbReference type="NCBI Taxonomy" id="2010991"/>
    <lineage>
        <taxon>Eukaryota</taxon>
        <taxon>Fungi</taxon>
        <taxon>Dikarya</taxon>
        <taxon>Ascomycota</taxon>
        <taxon>Pezizomycotina</taxon>
        <taxon>Sordariomycetes</taxon>
        <taxon>Hypocreomycetidae</taxon>
        <taxon>Hypocreales</taxon>
        <taxon>Nectriaceae</taxon>
        <taxon>Fusarium</taxon>
        <taxon>Fusarium solani species complex</taxon>
    </lineage>
</organism>
<gene>
    <name evidence="2" type="ORF">CDV36_004701</name>
</gene>
<dbReference type="STRING" id="2010991.A0A3M2SDK6"/>
<accession>A0A3M2SDK6</accession>